<feature type="transmembrane region" description="Helical" evidence="12">
    <location>
        <begin position="43"/>
        <end position="61"/>
    </location>
</feature>
<evidence type="ECO:0000256" key="11">
    <source>
        <dbReference type="ARBA" id="ARBA00023264"/>
    </source>
</evidence>
<accession>A0ABT0C3J9</accession>
<dbReference type="EC" id="2.7.8.-" evidence="12 13"/>
<proteinExistence type="inferred from homology"/>
<evidence type="ECO:0000256" key="5">
    <source>
        <dbReference type="ARBA" id="ARBA00022692"/>
    </source>
</evidence>
<evidence type="ECO:0000313" key="16">
    <source>
        <dbReference type="Proteomes" id="UP001165444"/>
    </source>
</evidence>
<keyword evidence="6" id="KW-0677">Repeat</keyword>
<feature type="transmembrane region" description="Helical" evidence="12">
    <location>
        <begin position="6"/>
        <end position="31"/>
    </location>
</feature>
<keyword evidence="5 12" id="KW-0812">Transmembrane</keyword>
<evidence type="ECO:0000256" key="9">
    <source>
        <dbReference type="ARBA" id="ARBA00023136"/>
    </source>
</evidence>
<comment type="similarity">
    <text evidence="12">Belongs to the phospholipase D family. Cardiolipin synthase subfamily.</text>
</comment>
<feature type="active site" evidence="12">
    <location>
        <position position="398"/>
    </location>
</feature>
<dbReference type="NCBIfam" id="TIGR04265">
    <property type="entry name" value="bac_cardiolipin"/>
    <property type="match status" value="1"/>
</dbReference>
<feature type="domain" description="PLD phosphodiesterase" evidence="14">
    <location>
        <begin position="216"/>
        <end position="243"/>
    </location>
</feature>
<keyword evidence="11 12" id="KW-1208">Phospholipid metabolism</keyword>
<dbReference type="RefSeq" id="WP_022456799.1">
    <property type="nucleotide sequence ID" value="NZ_JAKZMM010000038.1"/>
</dbReference>
<gene>
    <name evidence="15" type="primary">cls</name>
    <name evidence="15" type="ORF">MUN53_13445</name>
</gene>
<dbReference type="Gene3D" id="3.30.870.10">
    <property type="entry name" value="Endonuclease Chain A"/>
    <property type="match status" value="2"/>
</dbReference>
<organism evidence="15 16">
    <name type="scientific">Parabacteroides faecalis</name>
    <dbReference type="NCBI Taxonomy" id="2924040"/>
    <lineage>
        <taxon>Bacteria</taxon>
        <taxon>Pseudomonadati</taxon>
        <taxon>Bacteroidota</taxon>
        <taxon>Bacteroidia</taxon>
        <taxon>Bacteroidales</taxon>
        <taxon>Tannerellaceae</taxon>
        <taxon>Parabacteroides</taxon>
    </lineage>
</organism>
<feature type="active site" evidence="12">
    <location>
        <position position="221"/>
    </location>
</feature>
<evidence type="ECO:0000256" key="7">
    <source>
        <dbReference type="ARBA" id="ARBA00022989"/>
    </source>
</evidence>
<feature type="active site" evidence="12">
    <location>
        <position position="228"/>
    </location>
</feature>
<dbReference type="Proteomes" id="UP001165444">
    <property type="component" value="Unassembled WGS sequence"/>
</dbReference>
<dbReference type="InterPro" id="IPR027379">
    <property type="entry name" value="CLS_N"/>
</dbReference>
<evidence type="ECO:0000256" key="1">
    <source>
        <dbReference type="ARBA" id="ARBA00004651"/>
    </source>
</evidence>
<keyword evidence="3 12" id="KW-0444">Lipid biosynthesis</keyword>
<evidence type="ECO:0000256" key="8">
    <source>
        <dbReference type="ARBA" id="ARBA00023098"/>
    </source>
</evidence>
<dbReference type="SMART" id="SM00155">
    <property type="entry name" value="PLDc"/>
    <property type="match status" value="2"/>
</dbReference>
<comment type="subcellular location">
    <subcellularLocation>
        <location evidence="1 12">Cell membrane</location>
        <topology evidence="1 12">Multi-pass membrane protein</topology>
    </subcellularLocation>
</comment>
<feature type="active site" evidence="12">
    <location>
        <position position="403"/>
    </location>
</feature>
<protein>
    <recommendedName>
        <fullName evidence="12 13">Cardiolipin synthase</fullName>
        <shortName evidence="12">CL synthase</shortName>
        <ecNumber evidence="12 13">2.7.8.-</ecNumber>
    </recommendedName>
</protein>
<evidence type="ECO:0000256" key="10">
    <source>
        <dbReference type="ARBA" id="ARBA00023209"/>
    </source>
</evidence>
<dbReference type="CDD" id="cd09110">
    <property type="entry name" value="PLDc_CLS_1"/>
    <property type="match status" value="1"/>
</dbReference>
<name>A0ABT0C3J9_9BACT</name>
<keyword evidence="8 12" id="KW-0443">Lipid metabolism</keyword>
<evidence type="ECO:0000256" key="4">
    <source>
        <dbReference type="ARBA" id="ARBA00022679"/>
    </source>
</evidence>
<dbReference type="InterPro" id="IPR022924">
    <property type="entry name" value="Cardiolipin_synthase"/>
</dbReference>
<keyword evidence="7 12" id="KW-1133">Transmembrane helix</keyword>
<dbReference type="InterPro" id="IPR001736">
    <property type="entry name" value="PLipase_D/transphosphatidylase"/>
</dbReference>
<dbReference type="InterPro" id="IPR030874">
    <property type="entry name" value="Cardiolipin_synth_Firmi"/>
</dbReference>
<feature type="active site" evidence="12">
    <location>
        <position position="396"/>
    </location>
</feature>
<dbReference type="SUPFAM" id="SSF56024">
    <property type="entry name" value="Phospholipase D/nuclease"/>
    <property type="match status" value="2"/>
</dbReference>
<evidence type="ECO:0000256" key="13">
    <source>
        <dbReference type="NCBIfam" id="TIGR04265"/>
    </source>
</evidence>
<dbReference type="EMBL" id="JAKZMM010000038">
    <property type="protein sequence ID" value="MCJ2381600.1"/>
    <property type="molecule type" value="Genomic_DNA"/>
</dbReference>
<keyword evidence="10 12" id="KW-0594">Phospholipid biosynthesis</keyword>
<dbReference type="CDD" id="cd09112">
    <property type="entry name" value="PLDc_CLS_2"/>
    <property type="match status" value="1"/>
</dbReference>
<evidence type="ECO:0000256" key="3">
    <source>
        <dbReference type="ARBA" id="ARBA00022516"/>
    </source>
</evidence>
<reference evidence="15 16" key="1">
    <citation type="submission" date="2022-03" db="EMBL/GenBank/DDBJ databases">
        <title>Parabacteroides sp. nov. isolated from swine feces.</title>
        <authorList>
            <person name="Bak J.E."/>
        </authorList>
    </citation>
    <scope>NUCLEOTIDE SEQUENCE [LARGE SCALE GENOMIC DNA]</scope>
    <source>
        <strain evidence="15 16">AGMB00274</strain>
    </source>
</reference>
<feature type="domain" description="PLD phosphodiesterase" evidence="14">
    <location>
        <begin position="391"/>
        <end position="418"/>
    </location>
</feature>
<dbReference type="InterPro" id="IPR025202">
    <property type="entry name" value="PLD-like_dom"/>
</dbReference>
<comment type="function">
    <text evidence="12">Catalyzes the reversible phosphatidyl group transfer from one phosphatidylglycerol molecule to another to form cardiolipin (CL) (diphosphatidylglycerol) and glycerol.</text>
</comment>
<sequence>MQDASFWEILLSTIFILLYSITIIGLIVVIIAENRNPLKTIPWVVVLLLAPGVGILFYFFFGQDNRKQRIISRKTYKRIIKQPRTGKIPHDACSVPEQYKGLTKLLNRSRTSPLLYGSDIRVFTNGKDKFRALFDDIRRAKYHVHVQYYIFNDDEIGTQLKDLLVQKAREGVEVRVLYDDVGSWKAKNRFFHEMEKEGIEVYAFLKVVFPVLTSKVNYRNHRKVVVIDGKIGYMGGMNVADRYIKGVSWGVWHDLHFRIEGKGVQSLQSAFLLDWYVVSKQIISDKRYFPKSEVLSDNIMQVITSGPVGPWRVLAQAEIYLIANARKYVYIQTPYFLPTEGLSQALQVAARSGVDVRIMIPERSDTRMAHLATRSFLAEMIRAGVKIYFYQPGFLHAKLIVSDDAVACIGSANMDFRSLEHNFEINAFVYQREFAMEMRRIFMYDVEQCLHITPSIWLKRPLSKRFSESFMRLFSPLL</sequence>
<comment type="caution">
    <text evidence="15">The sequence shown here is derived from an EMBL/GenBank/DDBJ whole genome shotgun (WGS) entry which is preliminary data.</text>
</comment>
<keyword evidence="2 12" id="KW-1003">Cell membrane</keyword>
<evidence type="ECO:0000256" key="12">
    <source>
        <dbReference type="HAMAP-Rule" id="MF_01916"/>
    </source>
</evidence>
<dbReference type="PANTHER" id="PTHR21248:SF22">
    <property type="entry name" value="PHOSPHOLIPASE D"/>
    <property type="match status" value="1"/>
</dbReference>
<dbReference type="Pfam" id="PF13396">
    <property type="entry name" value="PLDc_N"/>
    <property type="match status" value="1"/>
</dbReference>
<dbReference type="PANTHER" id="PTHR21248">
    <property type="entry name" value="CARDIOLIPIN SYNTHASE"/>
    <property type="match status" value="1"/>
</dbReference>
<keyword evidence="9 12" id="KW-0472">Membrane</keyword>
<evidence type="ECO:0000256" key="6">
    <source>
        <dbReference type="ARBA" id="ARBA00022737"/>
    </source>
</evidence>
<dbReference type="HAMAP" id="MF_01916">
    <property type="entry name" value="Cardiolipin_synth_Cls"/>
    <property type="match status" value="1"/>
</dbReference>
<evidence type="ECO:0000313" key="15">
    <source>
        <dbReference type="EMBL" id="MCJ2381600.1"/>
    </source>
</evidence>
<keyword evidence="4 12" id="KW-0808">Transferase</keyword>
<evidence type="ECO:0000259" key="14">
    <source>
        <dbReference type="PROSITE" id="PS50035"/>
    </source>
</evidence>
<dbReference type="Pfam" id="PF13091">
    <property type="entry name" value="PLDc_2"/>
    <property type="match status" value="2"/>
</dbReference>
<dbReference type="PROSITE" id="PS50035">
    <property type="entry name" value="PLD"/>
    <property type="match status" value="2"/>
</dbReference>
<feature type="active site" evidence="12">
    <location>
        <position position="223"/>
    </location>
</feature>
<evidence type="ECO:0000256" key="2">
    <source>
        <dbReference type="ARBA" id="ARBA00022475"/>
    </source>
</evidence>
<keyword evidence="16" id="KW-1185">Reference proteome</keyword>
<comment type="catalytic activity">
    <reaction evidence="12">
        <text>2 a 1,2-diacyl-sn-glycero-3-phospho-(1'-sn-glycerol) = a cardiolipin + glycerol</text>
        <dbReference type="Rhea" id="RHEA:31451"/>
        <dbReference type="ChEBI" id="CHEBI:17754"/>
        <dbReference type="ChEBI" id="CHEBI:62237"/>
        <dbReference type="ChEBI" id="CHEBI:64716"/>
    </reaction>
</comment>